<protein>
    <submittedName>
        <fullName evidence="2">Uncharacterized protein</fullName>
    </submittedName>
</protein>
<feature type="compositionally biased region" description="Low complexity" evidence="1">
    <location>
        <begin position="1"/>
        <end position="11"/>
    </location>
</feature>
<dbReference type="RefSeq" id="WP_069566991.1">
    <property type="nucleotide sequence ID" value="NZ_CP017157.1"/>
</dbReference>
<evidence type="ECO:0000313" key="3">
    <source>
        <dbReference type="Proteomes" id="UP000094094"/>
    </source>
</evidence>
<accession>A0A1D7VEF7</accession>
<organism evidence="2 3">
    <name type="scientific">Streptomyces lydicus</name>
    <dbReference type="NCBI Taxonomy" id="47763"/>
    <lineage>
        <taxon>Bacteria</taxon>
        <taxon>Bacillati</taxon>
        <taxon>Actinomycetota</taxon>
        <taxon>Actinomycetes</taxon>
        <taxon>Kitasatosporales</taxon>
        <taxon>Streptomycetaceae</taxon>
        <taxon>Streptomyces</taxon>
    </lineage>
</organism>
<sequence length="151" mass="16831">MKSYEVSVSSRSESETIKGGESQGVRDSGWSDTTFFSLRDPAIAANSQYGHFTGQIHFGESETFAWSFRLHPGTAAAARGMMSESARLYLNGRATGYKDTHPSIAANYLVHSSTKVQANKPYKLVIDEQFPIARRGTRHIRTEFKFIVHPI</sequence>
<reference evidence="2 3" key="1">
    <citation type="submission" date="2016-09" db="EMBL/GenBank/DDBJ databases">
        <title>Complete genome sequencing of Streptomyces lydicus 103 and metabolic pathways analysis of antibiotic biosynthesis.</title>
        <authorList>
            <person name="Jia N."/>
            <person name="Ding M.-Z."/>
            <person name="Gao F."/>
            <person name="Yuan Y.-J."/>
        </authorList>
    </citation>
    <scope>NUCLEOTIDE SEQUENCE [LARGE SCALE GENOMIC DNA]</scope>
    <source>
        <strain evidence="2 3">103</strain>
    </source>
</reference>
<dbReference type="EMBL" id="CP017157">
    <property type="protein sequence ID" value="AOP45120.1"/>
    <property type="molecule type" value="Genomic_DNA"/>
</dbReference>
<name>A0A1D7VEF7_9ACTN</name>
<keyword evidence="3" id="KW-1185">Reference proteome</keyword>
<dbReference type="OrthoDB" id="4562341at2"/>
<proteinExistence type="predicted"/>
<dbReference type="KEGG" id="slc:SL103_01710"/>
<evidence type="ECO:0000256" key="1">
    <source>
        <dbReference type="SAM" id="MobiDB-lite"/>
    </source>
</evidence>
<evidence type="ECO:0000313" key="2">
    <source>
        <dbReference type="EMBL" id="AOP45120.1"/>
    </source>
</evidence>
<gene>
    <name evidence="2" type="ORF">SL103_01710</name>
</gene>
<dbReference type="AlphaFoldDB" id="A0A1D7VEF7"/>
<feature type="region of interest" description="Disordered" evidence="1">
    <location>
        <begin position="1"/>
        <end position="26"/>
    </location>
</feature>
<dbReference type="Proteomes" id="UP000094094">
    <property type="component" value="Chromosome"/>
</dbReference>